<feature type="transmembrane region" description="Helical" evidence="1">
    <location>
        <begin position="32"/>
        <end position="48"/>
    </location>
</feature>
<reference evidence="2 3" key="1">
    <citation type="submission" date="2023-07" db="EMBL/GenBank/DDBJ databases">
        <title>Paenibacillus sp. JX-17 nov. isolated from soil.</title>
        <authorList>
            <person name="Wan Y."/>
            <person name="Liu B."/>
        </authorList>
    </citation>
    <scope>NUCLEOTIDE SEQUENCE [LARGE SCALE GENOMIC DNA]</scope>
    <source>
        <strain evidence="2 3">JX-17</strain>
    </source>
</reference>
<evidence type="ECO:0000313" key="3">
    <source>
        <dbReference type="Proteomes" id="UP001240171"/>
    </source>
</evidence>
<feature type="transmembrane region" description="Helical" evidence="1">
    <location>
        <begin position="9"/>
        <end position="26"/>
    </location>
</feature>
<keyword evidence="1" id="KW-0812">Transmembrane</keyword>
<dbReference type="RefSeq" id="WP_305025935.1">
    <property type="nucleotide sequence ID" value="NZ_JAUQTB010000021.1"/>
</dbReference>
<accession>A0ABT9CM89</accession>
<evidence type="ECO:0008006" key="4">
    <source>
        <dbReference type="Google" id="ProtNLM"/>
    </source>
</evidence>
<name>A0ABT9CM89_9BACL</name>
<keyword evidence="1" id="KW-0472">Membrane</keyword>
<keyword evidence="3" id="KW-1185">Reference proteome</keyword>
<evidence type="ECO:0000313" key="2">
    <source>
        <dbReference type="EMBL" id="MDO7908713.1"/>
    </source>
</evidence>
<sequence length="54" mass="5883">MNKVQLRNLWFSAAAGIGIAAASAAIGDWRVAFIGYPLLFINVFTFHLKQKSAS</sequence>
<dbReference type="Proteomes" id="UP001240171">
    <property type="component" value="Unassembled WGS sequence"/>
</dbReference>
<dbReference type="EMBL" id="JAUQTB010000021">
    <property type="protein sequence ID" value="MDO7908713.1"/>
    <property type="molecule type" value="Genomic_DNA"/>
</dbReference>
<gene>
    <name evidence="2" type="ORF">Q5741_20210</name>
</gene>
<proteinExistence type="predicted"/>
<evidence type="ECO:0000256" key="1">
    <source>
        <dbReference type="SAM" id="Phobius"/>
    </source>
</evidence>
<keyword evidence="1" id="KW-1133">Transmembrane helix</keyword>
<organism evidence="2 3">
    <name type="scientific">Paenibacillus lacisoli</name>
    <dbReference type="NCBI Taxonomy" id="3064525"/>
    <lineage>
        <taxon>Bacteria</taxon>
        <taxon>Bacillati</taxon>
        <taxon>Bacillota</taxon>
        <taxon>Bacilli</taxon>
        <taxon>Bacillales</taxon>
        <taxon>Paenibacillaceae</taxon>
        <taxon>Paenibacillus</taxon>
    </lineage>
</organism>
<protein>
    <recommendedName>
        <fullName evidence="4">MFS transporter</fullName>
    </recommendedName>
</protein>
<comment type="caution">
    <text evidence="2">The sequence shown here is derived from an EMBL/GenBank/DDBJ whole genome shotgun (WGS) entry which is preliminary data.</text>
</comment>